<dbReference type="SUPFAM" id="SSF52540">
    <property type="entry name" value="P-loop containing nucleoside triphosphate hydrolases"/>
    <property type="match status" value="1"/>
</dbReference>
<evidence type="ECO:0000256" key="1">
    <source>
        <dbReference type="ARBA" id="ARBA00010322"/>
    </source>
</evidence>
<dbReference type="Gene3D" id="3.40.50.300">
    <property type="entry name" value="P-loop containing nucleotide triphosphate hydrolases"/>
    <property type="match status" value="1"/>
</dbReference>
<dbReference type="InterPro" id="IPR005654">
    <property type="entry name" value="ATPase_AFG1-like"/>
</dbReference>
<keyword evidence="3" id="KW-0067">ATP-binding</keyword>
<proteinExistence type="inferred from homology"/>
<dbReference type="AlphaFoldDB" id="A0AAN6G3V6"/>
<comment type="similarity">
    <text evidence="1">Belongs to the AFG1 ATPase family.</text>
</comment>
<dbReference type="EMBL" id="JASUXU010000001">
    <property type="protein sequence ID" value="KAK0328372.1"/>
    <property type="molecule type" value="Genomic_DNA"/>
</dbReference>
<gene>
    <name evidence="5" type="ORF">LTR82_000302</name>
</gene>
<dbReference type="Proteomes" id="UP001168146">
    <property type="component" value="Unassembled WGS sequence"/>
</dbReference>
<dbReference type="Pfam" id="PF03969">
    <property type="entry name" value="AFG1_ATPase"/>
    <property type="match status" value="2"/>
</dbReference>
<name>A0AAN6G3V6_9PEZI</name>
<keyword evidence="2" id="KW-0547">Nucleotide-binding</keyword>
<sequence>MATAAASTGLAITNPLVKYRALLATKQVLPDQSQFRLAIHLQKLYDRLKDYEPQVEYSARLDQISRATRRQQPASGGINENPQITPSRWRTFMAARESRNSLALTRRLTSHESAMQLTSPKGFMLHGEVGTGKSMLIDLFADCLPNSKKRRWHFNTFMLETFSKLEALRRSRTASSTSLASMTGQEDDYSLLWLAKDMVQTSPILFLDEFQMPDRVASKILTNLMTSFFHLGGVLIATSNRMPEELAQAAGEDYPVPAQSRLKSFGRTFWSRRKSRSSALFGGPNEFAIFLDVLKARCEVWEMGGGRDFRRLESGSVTAPTVAEADVEEWMLDGHEDLQHGIGMVGWPAPAAEMDSENDTTAQVTQLPKFYSIGEGSEESLSSAITNATGQAHLDGVPWTSTAIRIYGRSIPIPRICNGVTMWTFDELCKSVLGPADYISIASLSHTVILTDVPIQTWLMKNEARRFITLLDALYECRCKLYISAAAGPDELFFPESDGKESDEAADSVYSETISDVYQDATAPFRPNILSRNPDYIEHHPEPDYTHARLAGKLAADALEDDPPNKPHLKPFGRSFGRTDGEMDRRPVDPDEERYTAGPRKLDFGKTSRFTGEDERFAYKRAQSRLWEMCGARWWARDEEGWHRPLPVEARRWERLVAEDESAMLEAKRRNASGGQMGDAVMGHAMSDETRDERSFRTGASSSSSPFRNSEEPPPNISWTHIWGTMRWGEKAGKWGQGPAGLKEQEKGDGKQ</sequence>
<feature type="compositionally biased region" description="Basic and acidic residues" evidence="4">
    <location>
        <begin position="686"/>
        <end position="696"/>
    </location>
</feature>
<accession>A0AAN6G3V6</accession>
<dbReference type="GO" id="GO:0005524">
    <property type="term" value="F:ATP binding"/>
    <property type="evidence" value="ECO:0007669"/>
    <property type="project" value="UniProtKB-KW"/>
</dbReference>
<evidence type="ECO:0000313" key="6">
    <source>
        <dbReference type="Proteomes" id="UP001168146"/>
    </source>
</evidence>
<feature type="region of interest" description="Disordered" evidence="4">
    <location>
        <begin position="560"/>
        <end position="607"/>
    </location>
</feature>
<dbReference type="PANTHER" id="PTHR12169">
    <property type="entry name" value="ATPASE N2B"/>
    <property type="match status" value="1"/>
</dbReference>
<reference evidence="5" key="1">
    <citation type="submission" date="2021-12" db="EMBL/GenBank/DDBJ databases">
        <title>Black yeast isolated from Biological Soil Crust.</title>
        <authorList>
            <person name="Kurbessoian T."/>
        </authorList>
    </citation>
    <scope>NUCLEOTIDE SEQUENCE</scope>
    <source>
        <strain evidence="5">CCFEE 5208</strain>
    </source>
</reference>
<feature type="compositionally biased region" description="Basic and acidic residues" evidence="4">
    <location>
        <begin position="743"/>
        <end position="752"/>
    </location>
</feature>
<dbReference type="InterPro" id="IPR027417">
    <property type="entry name" value="P-loop_NTPase"/>
</dbReference>
<organism evidence="5 6">
    <name type="scientific">Friedmanniomyces endolithicus</name>
    <dbReference type="NCBI Taxonomy" id="329885"/>
    <lineage>
        <taxon>Eukaryota</taxon>
        <taxon>Fungi</taxon>
        <taxon>Dikarya</taxon>
        <taxon>Ascomycota</taxon>
        <taxon>Pezizomycotina</taxon>
        <taxon>Dothideomycetes</taxon>
        <taxon>Dothideomycetidae</taxon>
        <taxon>Mycosphaerellales</taxon>
        <taxon>Teratosphaeriaceae</taxon>
        <taxon>Friedmanniomyces</taxon>
    </lineage>
</organism>
<evidence type="ECO:0000256" key="3">
    <source>
        <dbReference type="ARBA" id="ARBA00022840"/>
    </source>
</evidence>
<comment type="caution">
    <text evidence="5">The sequence shown here is derived from an EMBL/GenBank/DDBJ whole genome shotgun (WGS) entry which is preliminary data.</text>
</comment>
<protein>
    <recommendedName>
        <fullName evidence="7">AAA+ ATPase domain-containing protein</fullName>
    </recommendedName>
</protein>
<dbReference type="PANTHER" id="PTHR12169:SF2">
    <property type="entry name" value="AFG1P"/>
    <property type="match status" value="1"/>
</dbReference>
<dbReference type="GO" id="GO:0005739">
    <property type="term" value="C:mitochondrion"/>
    <property type="evidence" value="ECO:0007669"/>
    <property type="project" value="TreeGrafter"/>
</dbReference>
<dbReference type="CDD" id="cd00009">
    <property type="entry name" value="AAA"/>
    <property type="match status" value="1"/>
</dbReference>
<evidence type="ECO:0000256" key="4">
    <source>
        <dbReference type="SAM" id="MobiDB-lite"/>
    </source>
</evidence>
<feature type="region of interest" description="Disordered" evidence="4">
    <location>
        <begin position="668"/>
        <end position="752"/>
    </location>
</feature>
<evidence type="ECO:0000256" key="2">
    <source>
        <dbReference type="ARBA" id="ARBA00022741"/>
    </source>
</evidence>
<evidence type="ECO:0000313" key="5">
    <source>
        <dbReference type="EMBL" id="KAK0328372.1"/>
    </source>
</evidence>
<evidence type="ECO:0008006" key="7">
    <source>
        <dbReference type="Google" id="ProtNLM"/>
    </source>
</evidence>
<feature type="compositionally biased region" description="Basic and acidic residues" evidence="4">
    <location>
        <begin position="577"/>
        <end position="607"/>
    </location>
</feature>
<dbReference type="GO" id="GO:0016887">
    <property type="term" value="F:ATP hydrolysis activity"/>
    <property type="evidence" value="ECO:0007669"/>
    <property type="project" value="InterPro"/>
</dbReference>